<organism evidence="5 6">
    <name type="scientific">Lactobacillus crispatus</name>
    <dbReference type="NCBI Taxonomy" id="47770"/>
    <lineage>
        <taxon>Bacteria</taxon>
        <taxon>Bacillati</taxon>
        <taxon>Bacillota</taxon>
        <taxon>Bacilli</taxon>
        <taxon>Lactobacillales</taxon>
        <taxon>Lactobacillaceae</taxon>
        <taxon>Lactobacillus</taxon>
    </lineage>
</organism>
<evidence type="ECO:0000256" key="1">
    <source>
        <dbReference type="ARBA" id="ARBA00022729"/>
    </source>
</evidence>
<dbReference type="RefSeq" id="WP_100732745.1">
    <property type="nucleotide sequence ID" value="NZ_MKXG01000094.1"/>
</dbReference>
<protein>
    <recommendedName>
        <fullName evidence="4">YSIRK Gram-positive signal peptide domain-containing protein</fullName>
    </recommendedName>
</protein>
<keyword evidence="3" id="KW-0472">Membrane</keyword>
<dbReference type="Proteomes" id="UP000231914">
    <property type="component" value="Unassembled WGS sequence"/>
</dbReference>
<accession>A0A2M9WN99</accession>
<feature type="region of interest" description="Disordered" evidence="2">
    <location>
        <begin position="47"/>
        <end position="69"/>
    </location>
</feature>
<dbReference type="EMBL" id="MKXG01000094">
    <property type="protein sequence ID" value="PJZ16883.1"/>
    <property type="molecule type" value="Genomic_DNA"/>
</dbReference>
<reference evidence="5 6" key="1">
    <citation type="submission" date="2016-10" db="EMBL/GenBank/DDBJ databases">
        <title>WGS of isloates from the oral cavity of healthy individuals.</title>
        <authorList>
            <person name="Sharma S."/>
            <person name="Pal V.K."/>
            <person name="Patil P.B."/>
            <person name="Korpole S."/>
            <person name="Grover V."/>
        </authorList>
    </citation>
    <scope>NUCLEOTIDE SEQUENCE [LARGE SCALE GENOMIC DNA]</scope>
    <source>
        <strain evidence="5 6">DISK12</strain>
    </source>
</reference>
<keyword evidence="3" id="KW-0812">Transmembrane</keyword>
<evidence type="ECO:0000256" key="2">
    <source>
        <dbReference type="SAM" id="MobiDB-lite"/>
    </source>
</evidence>
<sequence>MFNKEQLQRFSIRKLTVGTASVLIGVSILTSWNINKVYADSRNVVSGESTAKNNNPQETGIWGGVTPAY</sequence>
<feature type="transmembrane region" description="Helical" evidence="3">
    <location>
        <begin position="12"/>
        <end position="34"/>
    </location>
</feature>
<feature type="domain" description="YSIRK Gram-positive signal peptide" evidence="4">
    <location>
        <begin position="6"/>
        <end position="29"/>
    </location>
</feature>
<comment type="caution">
    <text evidence="5">The sequence shown here is derived from an EMBL/GenBank/DDBJ whole genome shotgun (WGS) entry which is preliminary data.</text>
</comment>
<name>A0A2M9WN99_9LACO</name>
<evidence type="ECO:0000313" key="5">
    <source>
        <dbReference type="EMBL" id="PJZ16883.1"/>
    </source>
</evidence>
<keyword evidence="3" id="KW-1133">Transmembrane helix</keyword>
<gene>
    <name evidence="5" type="ORF">BHU41_07890</name>
</gene>
<evidence type="ECO:0000259" key="4">
    <source>
        <dbReference type="Pfam" id="PF04650"/>
    </source>
</evidence>
<evidence type="ECO:0000256" key="3">
    <source>
        <dbReference type="SAM" id="Phobius"/>
    </source>
</evidence>
<dbReference type="InterPro" id="IPR005877">
    <property type="entry name" value="YSIRK_signal_dom"/>
</dbReference>
<dbReference type="AlphaFoldDB" id="A0A2M9WN99"/>
<feature type="compositionally biased region" description="Polar residues" evidence="2">
    <location>
        <begin position="47"/>
        <end position="58"/>
    </location>
</feature>
<dbReference type="NCBIfam" id="TIGR01168">
    <property type="entry name" value="YSIRK_signal"/>
    <property type="match status" value="1"/>
</dbReference>
<proteinExistence type="predicted"/>
<dbReference type="Pfam" id="PF04650">
    <property type="entry name" value="YSIRK_signal"/>
    <property type="match status" value="1"/>
</dbReference>
<keyword evidence="1" id="KW-0732">Signal</keyword>
<evidence type="ECO:0000313" key="6">
    <source>
        <dbReference type="Proteomes" id="UP000231914"/>
    </source>
</evidence>